<dbReference type="KEGG" id="gps:C427_3340"/>
<dbReference type="Proteomes" id="UP000011864">
    <property type="component" value="Chromosome"/>
</dbReference>
<dbReference type="EMBL" id="CP003837">
    <property type="protein sequence ID" value="AGH45449.1"/>
    <property type="molecule type" value="Genomic_DNA"/>
</dbReference>
<proteinExistence type="predicted"/>
<evidence type="ECO:0000313" key="4">
    <source>
        <dbReference type="Proteomes" id="UP000011864"/>
    </source>
</evidence>
<accession>K7A712</accession>
<feature type="domain" description="EF-hand" evidence="2">
    <location>
        <begin position="49"/>
        <end position="84"/>
    </location>
</feature>
<keyword evidence="1" id="KW-0732">Signal</keyword>
<dbReference type="GO" id="GO:0005509">
    <property type="term" value="F:calcium ion binding"/>
    <property type="evidence" value="ECO:0007669"/>
    <property type="project" value="InterPro"/>
</dbReference>
<protein>
    <recommendedName>
        <fullName evidence="2">EF-hand domain-containing protein</fullName>
    </recommendedName>
</protein>
<evidence type="ECO:0000259" key="2">
    <source>
        <dbReference type="PROSITE" id="PS50222"/>
    </source>
</evidence>
<gene>
    <name evidence="3" type="ORF">C427_3340</name>
</gene>
<dbReference type="PROSITE" id="PS00018">
    <property type="entry name" value="EF_HAND_1"/>
    <property type="match status" value="1"/>
</dbReference>
<organism evidence="3 4">
    <name type="scientific">Paraglaciecola psychrophila 170</name>
    <dbReference type="NCBI Taxonomy" id="1129794"/>
    <lineage>
        <taxon>Bacteria</taxon>
        <taxon>Pseudomonadati</taxon>
        <taxon>Pseudomonadota</taxon>
        <taxon>Gammaproteobacteria</taxon>
        <taxon>Alteromonadales</taxon>
        <taxon>Alteromonadaceae</taxon>
        <taxon>Paraglaciecola</taxon>
    </lineage>
</organism>
<dbReference type="InterPro" id="IPR018247">
    <property type="entry name" value="EF_Hand_1_Ca_BS"/>
</dbReference>
<reference evidence="3 4" key="1">
    <citation type="journal article" date="2013" name="Genome Announc.">
        <title>Complete Genome Sequence of Glaciecola psychrophila Strain 170T.</title>
        <authorList>
            <person name="Yin J."/>
            <person name="Chen J."/>
            <person name="Liu G."/>
            <person name="Yu Y."/>
            <person name="Song L."/>
            <person name="Wang X."/>
            <person name="Qu X."/>
        </authorList>
    </citation>
    <scope>NUCLEOTIDE SEQUENCE [LARGE SCALE GENOMIC DNA]</scope>
    <source>
        <strain evidence="3 4">170</strain>
    </source>
</reference>
<dbReference type="STRING" id="1129794.C427_3340"/>
<dbReference type="InterPro" id="IPR011992">
    <property type="entry name" value="EF-hand-dom_pair"/>
</dbReference>
<dbReference type="PROSITE" id="PS50222">
    <property type="entry name" value="EF_HAND_2"/>
    <property type="match status" value="1"/>
</dbReference>
<dbReference type="Pfam" id="PF13202">
    <property type="entry name" value="EF-hand_5"/>
    <property type="match status" value="2"/>
</dbReference>
<dbReference type="AlphaFoldDB" id="K7A712"/>
<name>K7A712_9ALTE</name>
<evidence type="ECO:0000313" key="3">
    <source>
        <dbReference type="EMBL" id="AGH45449.1"/>
    </source>
</evidence>
<feature type="chain" id="PRO_5003902564" description="EF-hand domain-containing protein" evidence="1">
    <location>
        <begin position="28"/>
        <end position="91"/>
    </location>
</feature>
<dbReference type="OrthoDB" id="6335564at2"/>
<evidence type="ECO:0000256" key="1">
    <source>
        <dbReference type="SAM" id="SignalP"/>
    </source>
</evidence>
<keyword evidence="4" id="KW-1185">Reference proteome</keyword>
<feature type="signal peptide" evidence="1">
    <location>
        <begin position="1"/>
        <end position="27"/>
    </location>
</feature>
<dbReference type="Gene3D" id="1.10.238.10">
    <property type="entry name" value="EF-hand"/>
    <property type="match status" value="1"/>
</dbReference>
<dbReference type="PATRIC" id="fig|1129794.4.peg.3321"/>
<dbReference type="SUPFAM" id="SSF47473">
    <property type="entry name" value="EF-hand"/>
    <property type="match status" value="1"/>
</dbReference>
<sequence>MKKTNYIVPFVFIAASMQLFISASVRADNELIEKLDLDKDGQITIKEAVAHPAVLALFGKIDTDGNGKISSTELAKIKVALPEEKIMSKSE</sequence>
<dbReference type="RefSeq" id="WP_007638746.1">
    <property type="nucleotide sequence ID" value="NC_020514.1"/>
</dbReference>
<dbReference type="HOGENOM" id="CLU_170340_1_0_6"/>
<dbReference type="InterPro" id="IPR002048">
    <property type="entry name" value="EF_hand_dom"/>
</dbReference>